<evidence type="ECO:0000313" key="5">
    <source>
        <dbReference type="EMBL" id="KAF4673646.1"/>
    </source>
</evidence>
<proteinExistence type="predicted"/>
<feature type="compositionally biased region" description="Acidic residues" evidence="1">
    <location>
        <begin position="466"/>
        <end position="478"/>
    </location>
</feature>
<feature type="compositionally biased region" description="Basic residues" evidence="1">
    <location>
        <begin position="481"/>
        <end position="492"/>
    </location>
</feature>
<feature type="compositionally biased region" description="Acidic residues" evidence="1">
    <location>
        <begin position="557"/>
        <end position="569"/>
    </location>
</feature>
<accession>A0A7J6MQG8</accession>
<feature type="signal peptide" evidence="2">
    <location>
        <begin position="1"/>
        <end position="20"/>
    </location>
</feature>
<feature type="compositionally biased region" description="Basic residues" evidence="1">
    <location>
        <begin position="452"/>
        <end position="462"/>
    </location>
</feature>
<keyword evidence="2" id="KW-0732">Signal</keyword>
<feature type="compositionally biased region" description="Acidic residues" evidence="1">
    <location>
        <begin position="432"/>
        <end position="447"/>
    </location>
</feature>
<feature type="compositionally biased region" description="Basic residues" evidence="1">
    <location>
        <begin position="381"/>
        <end position="392"/>
    </location>
</feature>
<evidence type="ECO:0000313" key="4">
    <source>
        <dbReference type="EMBL" id="KAF4655005.1"/>
    </source>
</evidence>
<feature type="compositionally biased region" description="Acidic residues" evidence="1">
    <location>
        <begin position="397"/>
        <end position="408"/>
    </location>
</feature>
<organism evidence="5 7">
    <name type="scientific">Perkinsus olseni</name>
    <name type="common">Perkinsus atlanticus</name>
    <dbReference type="NCBI Taxonomy" id="32597"/>
    <lineage>
        <taxon>Eukaryota</taxon>
        <taxon>Sar</taxon>
        <taxon>Alveolata</taxon>
        <taxon>Perkinsozoa</taxon>
        <taxon>Perkinsea</taxon>
        <taxon>Perkinsida</taxon>
        <taxon>Perkinsidae</taxon>
        <taxon>Perkinsus</taxon>
    </lineage>
</organism>
<feature type="domain" description="Srp40 C-terminal" evidence="3">
    <location>
        <begin position="726"/>
        <end position="804"/>
    </location>
</feature>
<feature type="region of interest" description="Disordered" evidence="1">
    <location>
        <begin position="639"/>
        <end position="763"/>
    </location>
</feature>
<dbReference type="EMBL" id="JABANN010000045">
    <property type="protein sequence ID" value="KAF4673646.1"/>
    <property type="molecule type" value="Genomic_DNA"/>
</dbReference>
<feature type="compositionally biased region" description="Acidic residues" evidence="1">
    <location>
        <begin position="496"/>
        <end position="508"/>
    </location>
</feature>
<dbReference type="AlphaFoldDB" id="A0A7J6MQG8"/>
<feature type="region of interest" description="Disordered" evidence="1">
    <location>
        <begin position="24"/>
        <end position="43"/>
    </location>
</feature>
<feature type="compositionally biased region" description="Acidic residues" evidence="1">
    <location>
        <begin position="525"/>
        <end position="540"/>
    </location>
</feature>
<dbReference type="GO" id="GO:0005730">
    <property type="term" value="C:nucleolus"/>
    <property type="evidence" value="ECO:0007669"/>
    <property type="project" value="UniProtKB-ARBA"/>
</dbReference>
<dbReference type="Proteomes" id="UP000570595">
    <property type="component" value="Unassembled WGS sequence"/>
</dbReference>
<dbReference type="Proteomes" id="UP000572268">
    <property type="component" value="Unassembled WGS sequence"/>
</dbReference>
<feature type="compositionally biased region" description="Basic residues" evidence="1">
    <location>
        <begin position="415"/>
        <end position="425"/>
    </location>
</feature>
<evidence type="ECO:0000259" key="3">
    <source>
        <dbReference type="Pfam" id="PF05022"/>
    </source>
</evidence>
<feature type="compositionally biased region" description="Basic residues" evidence="1">
    <location>
        <begin position="572"/>
        <end position="582"/>
    </location>
</feature>
<gene>
    <name evidence="5" type="ORF">FOL46_006759</name>
    <name evidence="4" type="ORF">FOZ61_007839</name>
</gene>
<evidence type="ECO:0000256" key="1">
    <source>
        <dbReference type="SAM" id="MobiDB-lite"/>
    </source>
</evidence>
<dbReference type="EMBL" id="JABAHT010000494">
    <property type="protein sequence ID" value="KAF4655005.1"/>
    <property type="molecule type" value="Genomic_DNA"/>
</dbReference>
<reference evidence="6 7" key="1">
    <citation type="submission" date="2020-04" db="EMBL/GenBank/DDBJ databases">
        <title>Perkinsus olseni comparative genomics.</title>
        <authorList>
            <person name="Bogema D.R."/>
        </authorList>
    </citation>
    <scope>NUCLEOTIDE SEQUENCE [LARGE SCALE GENOMIC DNA]</scope>
    <source>
        <strain evidence="4">ATCC PRA-179</strain>
        <strain evidence="5">ATCC PRA-31</strain>
    </source>
</reference>
<sequence>MPTSLFSSIFVTLTLHLVEGILKGSPTRDPPVTSEATSTRSEQRATKYRANFCDTRSEVDKEHCAVGCDAEGRVKYIVRDLTNSTYGFFLDVSMDAHLTRRFKGVGTGFSIEAQNATEKNLTDRVPSLKRHLMKEIGGIPPWEEEMLARMQGALNLAPYPSTLPFPRPSRSKLKYFSSYVSQNDLHWRGPSHGCEDMQLEFLYRYVSKRKAQFVQWVTWVNLDTPAPGQPLQITRLSTTLDRYIPEMELKFDEDRLRELEEGADQVVPDPSKLSDKPYMVEKCDQRFRNYVKYIAQKEGVPEADLMTDIDISQGVIVNLYQSSMARLPCPAVDVEGDVELKKRKKKHSKKRKAEEISEELQAAPAEDEKELVEVNAEEPAKKKKKKHSKKKALAAAEEAEVEEVTEEPESTKIVEKKKKKKHSKKNGQLEEVAQEEEEAEVAAEEPAEPEKKRKKKHSKKHKIAEVEEVAAESEDEEEVPKKKKKHSKKHRKSVEEVEEPEEVVEEEEAPKKKKHSKKHRKSAEEVEEPEEVVEEEEEEEAPKKKKHSKKHRKSVEEVEEPEAVVEEEEAPKKKKKHSKRKHEAIEEEEIASEGGAVVTKKKQSESNVVRAEFSDTLLGVGSRSGFEFAWLVQGCLSEAKKAEEESAEVENEQEEKASVGITDGSGVIDVAGVLSEQPAEESEEQAPTTPESSEEWEWSEAPSSEWWQDSTGESAATSGKKHGDHWRRIDESKYISHLTTSRKDNTHEAKKRFGHGAGDTWGDKAASDLIKVRGKDFRKEMAKKKRASWRGGGALETGINSIPFPDSDSDSD</sequence>
<feature type="compositionally biased region" description="Basic residues" evidence="1">
    <location>
        <begin position="341"/>
        <end position="351"/>
    </location>
</feature>
<evidence type="ECO:0000313" key="6">
    <source>
        <dbReference type="Proteomes" id="UP000570595"/>
    </source>
</evidence>
<comment type="caution">
    <text evidence="5">The sequence shown here is derived from an EMBL/GenBank/DDBJ whole genome shotgun (WGS) entry which is preliminary data.</text>
</comment>
<dbReference type="InterPro" id="IPR007718">
    <property type="entry name" value="Srp40_C"/>
</dbReference>
<feature type="compositionally biased region" description="Basic residues" evidence="1">
    <location>
        <begin position="543"/>
        <end position="553"/>
    </location>
</feature>
<feature type="chain" id="PRO_5044127939" description="Srp40 C-terminal domain-containing protein" evidence="2">
    <location>
        <begin position="21"/>
        <end position="812"/>
    </location>
</feature>
<evidence type="ECO:0000256" key="2">
    <source>
        <dbReference type="SAM" id="SignalP"/>
    </source>
</evidence>
<evidence type="ECO:0000313" key="7">
    <source>
        <dbReference type="Proteomes" id="UP000572268"/>
    </source>
</evidence>
<feature type="region of interest" description="Disordered" evidence="1">
    <location>
        <begin position="341"/>
        <end position="588"/>
    </location>
</feature>
<dbReference type="Pfam" id="PF05022">
    <property type="entry name" value="SRP40_C"/>
    <property type="match status" value="1"/>
</dbReference>
<feature type="region of interest" description="Disordered" evidence="1">
    <location>
        <begin position="780"/>
        <end position="812"/>
    </location>
</feature>
<feature type="compositionally biased region" description="Polar residues" evidence="1">
    <location>
        <begin position="708"/>
        <end position="717"/>
    </location>
</feature>
<protein>
    <recommendedName>
        <fullName evidence="3">Srp40 C-terminal domain-containing protein</fullName>
    </recommendedName>
</protein>
<dbReference type="OrthoDB" id="5599646at2759"/>
<feature type="compositionally biased region" description="Basic residues" evidence="1">
    <location>
        <begin position="511"/>
        <end position="521"/>
    </location>
</feature>
<name>A0A7J6MQG8_PEROL</name>